<dbReference type="EMBL" id="CVRI01000054">
    <property type="protein sequence ID" value="CRL00261.1"/>
    <property type="molecule type" value="Genomic_DNA"/>
</dbReference>
<protein>
    <submittedName>
        <fullName evidence="2">CLUMA_CG013534, isoform A</fullName>
    </submittedName>
</protein>
<reference evidence="2 3" key="1">
    <citation type="submission" date="2015-04" db="EMBL/GenBank/DDBJ databases">
        <authorList>
            <person name="Syromyatnikov M.Y."/>
            <person name="Popov V.N."/>
        </authorList>
    </citation>
    <scope>NUCLEOTIDE SEQUENCE [LARGE SCALE GENOMIC DNA]</scope>
</reference>
<organism evidence="2 3">
    <name type="scientific">Clunio marinus</name>
    <dbReference type="NCBI Taxonomy" id="568069"/>
    <lineage>
        <taxon>Eukaryota</taxon>
        <taxon>Metazoa</taxon>
        <taxon>Ecdysozoa</taxon>
        <taxon>Arthropoda</taxon>
        <taxon>Hexapoda</taxon>
        <taxon>Insecta</taxon>
        <taxon>Pterygota</taxon>
        <taxon>Neoptera</taxon>
        <taxon>Endopterygota</taxon>
        <taxon>Diptera</taxon>
        <taxon>Nematocera</taxon>
        <taxon>Chironomoidea</taxon>
        <taxon>Chironomidae</taxon>
        <taxon>Clunio</taxon>
    </lineage>
</organism>
<dbReference type="InterPro" id="IPR038765">
    <property type="entry name" value="Papain-like_cys_pep_sf"/>
</dbReference>
<dbReference type="Gene3D" id="1.10.287.2250">
    <property type="match status" value="1"/>
</dbReference>
<sequence length="78" mass="9399">MPVEQWKAFKSEHGKNYSDEEDAKRFEIFKENLKLIEEHNMKYEKGETTYKMGLNKFSDWFQEEKQNLHGLKSPANNK</sequence>
<proteinExistence type="predicted"/>
<keyword evidence="3" id="KW-1185">Reference proteome</keyword>
<accession>A0A1J1IJ45</accession>
<dbReference type="SMART" id="SM00848">
    <property type="entry name" value="Inhibitor_I29"/>
    <property type="match status" value="1"/>
</dbReference>
<dbReference type="InterPro" id="IPR013201">
    <property type="entry name" value="Prot_inhib_I29"/>
</dbReference>
<feature type="domain" description="Cathepsin propeptide inhibitor" evidence="1">
    <location>
        <begin position="6"/>
        <end position="65"/>
    </location>
</feature>
<dbReference type="Pfam" id="PF08246">
    <property type="entry name" value="Inhibitor_I29"/>
    <property type="match status" value="1"/>
</dbReference>
<dbReference type="Proteomes" id="UP000183832">
    <property type="component" value="Unassembled WGS sequence"/>
</dbReference>
<gene>
    <name evidence="2" type="primary">similar to Crustapain</name>
    <name evidence="2" type="ORF">CLUMA_CG013534</name>
</gene>
<evidence type="ECO:0000313" key="3">
    <source>
        <dbReference type="Proteomes" id="UP000183832"/>
    </source>
</evidence>
<evidence type="ECO:0000259" key="1">
    <source>
        <dbReference type="SMART" id="SM00848"/>
    </source>
</evidence>
<name>A0A1J1IJ45_9DIPT</name>
<dbReference type="SUPFAM" id="SSF54001">
    <property type="entry name" value="Cysteine proteinases"/>
    <property type="match status" value="1"/>
</dbReference>
<evidence type="ECO:0000313" key="2">
    <source>
        <dbReference type="EMBL" id="CRL00261.1"/>
    </source>
</evidence>
<dbReference type="OrthoDB" id="7787088at2759"/>
<dbReference type="AlphaFoldDB" id="A0A1J1IJ45"/>
<dbReference type="STRING" id="568069.A0A1J1IJ45"/>